<evidence type="ECO:0000256" key="1">
    <source>
        <dbReference type="SAM" id="MobiDB-lite"/>
    </source>
</evidence>
<dbReference type="CTD" id="103183587"/>
<dbReference type="PANTHER" id="PTHR33504:SF1">
    <property type="entry name" value="FAMILY WITH SEQUENCE SIMILARITY 90, MEMBER A1B"/>
    <property type="match status" value="1"/>
</dbReference>
<name>A0A6P3ET58_OCTDE</name>
<dbReference type="InParanoid" id="A0A6P3ET58"/>
<feature type="compositionally biased region" description="Polar residues" evidence="1">
    <location>
        <begin position="1"/>
        <end position="11"/>
    </location>
</feature>
<sequence>MWSRLNSTTLSRKQRNSDAARRAWGERPKQAPPPGGPAPAMVTRLPESAGSPWAARGGASEVATGAVLRWEAASAATIGRPATWAGSHLSRDGQTGALDSSPCVLRTSPLNVSDYLVIRKMNHPSKAKRTGIRKSDKQKSSGKNHTPRLPPVPKAKVKPTLRDISAQKIQRAWFIHLDRTIFQLLKHTICAAEYCVTHEILKNVSPVEAQLVKDPSMKCKVRFRFSGEIFPPFIVFKIFLHTEGRGYKYFSGKNVLKPSTKGVIDACKMMGKQKFYQQIMEDERLYEKFKITDHVDIVTTQDYMQYASLLDEIPASAGGKNNLWRRLNLKSIPRTMIIYDIVNYAECGVMSARLQKEVKYLSQRPRTEEMRQRQLQIVSAVRCPSLASLKPLYRPYQEQSKVRHLGRRSKQAQMKVDKMRKAYMTPKKEDASEETQPQKAAKPQRIQETIVYSSPAFDIVKYKEYIPDNTLSEEEEEEEERETFAWYQELYRQYFP</sequence>
<dbReference type="RefSeq" id="XP_004631487.2">
    <property type="nucleotide sequence ID" value="XM_004631430.3"/>
</dbReference>
<feature type="region of interest" description="Disordered" evidence="1">
    <location>
        <begin position="1"/>
        <end position="57"/>
    </location>
</feature>
<dbReference type="OrthoDB" id="10006090at2759"/>
<feature type="region of interest" description="Disordered" evidence="1">
    <location>
        <begin position="125"/>
        <end position="157"/>
    </location>
</feature>
<dbReference type="PANTHER" id="PTHR33504">
    <property type="entry name" value="NADH DEHYDROGENASE (UBIQUINONE) 1 BETA SUBCOMPLEX, 4"/>
    <property type="match status" value="1"/>
</dbReference>
<evidence type="ECO:0000313" key="2">
    <source>
        <dbReference type="Proteomes" id="UP000515203"/>
    </source>
</evidence>
<dbReference type="AlphaFoldDB" id="A0A6P3ET58"/>
<proteinExistence type="predicted"/>
<accession>A0A6P3ET58</accession>
<dbReference type="GeneID" id="101572791"/>
<protein>
    <submittedName>
        <fullName evidence="3">Uncharacterized protein</fullName>
    </submittedName>
</protein>
<keyword evidence="2" id="KW-1185">Reference proteome</keyword>
<organism evidence="2 3">
    <name type="scientific">Octodon degus</name>
    <name type="common">Degu</name>
    <name type="synonym">Sciurus degus</name>
    <dbReference type="NCBI Taxonomy" id="10160"/>
    <lineage>
        <taxon>Eukaryota</taxon>
        <taxon>Metazoa</taxon>
        <taxon>Chordata</taxon>
        <taxon>Craniata</taxon>
        <taxon>Vertebrata</taxon>
        <taxon>Euteleostomi</taxon>
        <taxon>Mammalia</taxon>
        <taxon>Eutheria</taxon>
        <taxon>Euarchontoglires</taxon>
        <taxon>Glires</taxon>
        <taxon>Rodentia</taxon>
        <taxon>Hystricomorpha</taxon>
        <taxon>Octodontidae</taxon>
        <taxon>Octodon</taxon>
    </lineage>
</organism>
<gene>
    <name evidence="3" type="primary">CUNHXorf58</name>
</gene>
<dbReference type="Proteomes" id="UP000515203">
    <property type="component" value="Unplaced"/>
</dbReference>
<evidence type="ECO:0000313" key="3">
    <source>
        <dbReference type="RefSeq" id="XP_004631487.2"/>
    </source>
</evidence>
<dbReference type="FunCoup" id="A0A6P3ET58">
    <property type="interactions" value="2"/>
</dbReference>
<reference evidence="3" key="1">
    <citation type="submission" date="2025-08" db="UniProtKB">
        <authorList>
            <consortium name="RefSeq"/>
        </authorList>
    </citation>
    <scope>IDENTIFICATION</scope>
</reference>
<feature type="compositionally biased region" description="Basic and acidic residues" evidence="1">
    <location>
        <begin position="15"/>
        <end position="29"/>
    </location>
</feature>
<feature type="region of interest" description="Disordered" evidence="1">
    <location>
        <begin position="424"/>
        <end position="445"/>
    </location>
</feature>